<dbReference type="InParanoid" id="A0A6P7IPX7"/>
<organism evidence="14 15">
    <name type="scientific">Parambassis ranga</name>
    <name type="common">Indian glassy fish</name>
    <dbReference type="NCBI Taxonomy" id="210632"/>
    <lineage>
        <taxon>Eukaryota</taxon>
        <taxon>Metazoa</taxon>
        <taxon>Chordata</taxon>
        <taxon>Craniata</taxon>
        <taxon>Vertebrata</taxon>
        <taxon>Euteleostomi</taxon>
        <taxon>Actinopterygii</taxon>
        <taxon>Neopterygii</taxon>
        <taxon>Teleostei</taxon>
        <taxon>Neoteleostei</taxon>
        <taxon>Acanthomorphata</taxon>
        <taxon>Ovalentaria</taxon>
        <taxon>Ambassidae</taxon>
        <taxon>Parambassis</taxon>
    </lineage>
</organism>
<dbReference type="InterPro" id="IPR013783">
    <property type="entry name" value="Ig-like_fold"/>
</dbReference>
<feature type="domain" description="Ig-like" evidence="13">
    <location>
        <begin position="17"/>
        <end position="129"/>
    </location>
</feature>
<dbReference type="Proteomes" id="UP000515145">
    <property type="component" value="Chromosome 5"/>
</dbReference>
<evidence type="ECO:0000256" key="1">
    <source>
        <dbReference type="ARBA" id="ARBA00004251"/>
    </source>
</evidence>
<evidence type="ECO:0000313" key="15">
    <source>
        <dbReference type="RefSeq" id="XP_028262724.1"/>
    </source>
</evidence>
<evidence type="ECO:0000256" key="7">
    <source>
        <dbReference type="ARBA" id="ARBA00023157"/>
    </source>
</evidence>
<dbReference type="RefSeq" id="XP_028262724.1">
    <property type="nucleotide sequence ID" value="XM_028406923.1"/>
</dbReference>
<dbReference type="GO" id="GO:0042102">
    <property type="term" value="P:positive regulation of T cell proliferation"/>
    <property type="evidence" value="ECO:0007669"/>
    <property type="project" value="TreeGrafter"/>
</dbReference>
<dbReference type="GO" id="GO:0007166">
    <property type="term" value="P:cell surface receptor signaling pathway"/>
    <property type="evidence" value="ECO:0007669"/>
    <property type="project" value="TreeGrafter"/>
</dbReference>
<keyword evidence="8" id="KW-0675">Receptor</keyword>
<evidence type="ECO:0000313" key="14">
    <source>
        <dbReference type="Proteomes" id="UP000515145"/>
    </source>
</evidence>
<evidence type="ECO:0000256" key="12">
    <source>
        <dbReference type="SAM" id="SignalP"/>
    </source>
</evidence>
<dbReference type="GO" id="GO:0006955">
    <property type="term" value="P:immune response"/>
    <property type="evidence" value="ECO:0007669"/>
    <property type="project" value="TreeGrafter"/>
</dbReference>
<evidence type="ECO:0000259" key="13">
    <source>
        <dbReference type="PROSITE" id="PS50835"/>
    </source>
</evidence>
<evidence type="ECO:0000256" key="5">
    <source>
        <dbReference type="ARBA" id="ARBA00022989"/>
    </source>
</evidence>
<evidence type="ECO:0000256" key="10">
    <source>
        <dbReference type="ARBA" id="ARBA00023319"/>
    </source>
</evidence>
<dbReference type="PANTHER" id="PTHR25466">
    <property type="entry name" value="T-LYMPHOCYTE ACTIVATION ANTIGEN"/>
    <property type="match status" value="1"/>
</dbReference>
<feature type="transmembrane region" description="Helical" evidence="11">
    <location>
        <begin position="161"/>
        <end position="181"/>
    </location>
</feature>
<dbReference type="GO" id="GO:0031295">
    <property type="term" value="P:T cell costimulation"/>
    <property type="evidence" value="ECO:0007669"/>
    <property type="project" value="TreeGrafter"/>
</dbReference>
<reference evidence="15" key="1">
    <citation type="submission" date="2025-08" db="UniProtKB">
        <authorList>
            <consortium name="RefSeq"/>
        </authorList>
    </citation>
    <scope>IDENTIFICATION</scope>
</reference>
<evidence type="ECO:0000256" key="8">
    <source>
        <dbReference type="ARBA" id="ARBA00023170"/>
    </source>
</evidence>
<dbReference type="InterPro" id="IPR003599">
    <property type="entry name" value="Ig_sub"/>
</dbReference>
<protein>
    <submittedName>
        <fullName evidence="15">Uncharacterized protein LOC114436592</fullName>
    </submittedName>
</protein>
<dbReference type="Gene3D" id="2.60.40.10">
    <property type="entry name" value="Immunoglobulins"/>
    <property type="match status" value="1"/>
</dbReference>
<evidence type="ECO:0000256" key="2">
    <source>
        <dbReference type="ARBA" id="ARBA00022475"/>
    </source>
</evidence>
<keyword evidence="3 11" id="KW-0812">Transmembrane</keyword>
<keyword evidence="14" id="KW-1185">Reference proteome</keyword>
<evidence type="ECO:0000256" key="4">
    <source>
        <dbReference type="ARBA" id="ARBA00022729"/>
    </source>
</evidence>
<dbReference type="InterPro" id="IPR036179">
    <property type="entry name" value="Ig-like_dom_sf"/>
</dbReference>
<keyword evidence="2" id="KW-1003">Cell membrane</keyword>
<dbReference type="SUPFAM" id="SSF48726">
    <property type="entry name" value="Immunoglobulin"/>
    <property type="match status" value="1"/>
</dbReference>
<evidence type="ECO:0000256" key="3">
    <source>
        <dbReference type="ARBA" id="ARBA00022692"/>
    </source>
</evidence>
<dbReference type="GO" id="GO:0071222">
    <property type="term" value="P:cellular response to lipopolysaccharide"/>
    <property type="evidence" value="ECO:0007669"/>
    <property type="project" value="TreeGrafter"/>
</dbReference>
<proteinExistence type="predicted"/>
<dbReference type="GeneID" id="114436592"/>
<keyword evidence="4 12" id="KW-0732">Signal</keyword>
<dbReference type="InterPro" id="IPR007110">
    <property type="entry name" value="Ig-like_dom"/>
</dbReference>
<evidence type="ECO:0000256" key="9">
    <source>
        <dbReference type="ARBA" id="ARBA00023180"/>
    </source>
</evidence>
<name>A0A6P7IPX7_9TELE</name>
<feature type="signal peptide" evidence="12">
    <location>
        <begin position="1"/>
        <end position="17"/>
    </location>
</feature>
<dbReference type="PANTHER" id="PTHR25466:SF9">
    <property type="entry name" value="FIBRONECTIN TYPE-III DOMAIN-CONTAINING PROTEIN"/>
    <property type="match status" value="1"/>
</dbReference>
<dbReference type="GO" id="GO:0009897">
    <property type="term" value="C:external side of plasma membrane"/>
    <property type="evidence" value="ECO:0007669"/>
    <property type="project" value="TreeGrafter"/>
</dbReference>
<evidence type="ECO:0000256" key="6">
    <source>
        <dbReference type="ARBA" id="ARBA00023136"/>
    </source>
</evidence>
<dbReference type="SMART" id="SM00406">
    <property type="entry name" value="IGv"/>
    <property type="match status" value="1"/>
</dbReference>
<dbReference type="InterPro" id="IPR051713">
    <property type="entry name" value="T-cell_Activation_Regulation"/>
</dbReference>
<keyword evidence="9" id="KW-0325">Glycoprotein</keyword>
<dbReference type="PROSITE" id="PS50835">
    <property type="entry name" value="IG_LIKE"/>
    <property type="match status" value="1"/>
</dbReference>
<keyword evidence="7" id="KW-1015">Disulfide bond</keyword>
<accession>A0A6P7IPX7</accession>
<sequence length="201" mass="21750">MSLRWLLLFVALLDCEAAVFSHSDEQVTAETGQTVTLPCGATKRNNIRAVQWSRADLETEGYVLFYRDGQFDSEQQHPSFKGWVQLKEGWKVDGDVSLILKNVMTEDSGTYECRVGQEGTKTELINTISLSVLLPGHSGGHKGGGDKEGGDKIRIRGAPDGAAGVLLAVIVAAAVVGFVIYARRQMLGGPPVLYEAAEQQV</sequence>
<dbReference type="GO" id="GO:0042130">
    <property type="term" value="P:negative regulation of T cell proliferation"/>
    <property type="evidence" value="ECO:0007669"/>
    <property type="project" value="TreeGrafter"/>
</dbReference>
<dbReference type="Pfam" id="PF07686">
    <property type="entry name" value="V-set"/>
    <property type="match status" value="1"/>
</dbReference>
<keyword evidence="5 11" id="KW-1133">Transmembrane helix</keyword>
<keyword evidence="6 11" id="KW-0472">Membrane</keyword>
<dbReference type="InterPro" id="IPR013106">
    <property type="entry name" value="Ig_V-set"/>
</dbReference>
<dbReference type="AlphaFoldDB" id="A0A6P7IPX7"/>
<gene>
    <name evidence="15" type="primary">LOC114436592</name>
</gene>
<comment type="subcellular location">
    <subcellularLocation>
        <location evidence="1">Cell membrane</location>
        <topology evidence="1">Single-pass type I membrane protein</topology>
    </subcellularLocation>
</comment>
<dbReference type="OrthoDB" id="8960739at2759"/>
<feature type="chain" id="PRO_5027806001" evidence="12">
    <location>
        <begin position="18"/>
        <end position="201"/>
    </location>
</feature>
<keyword evidence="10" id="KW-0393">Immunoglobulin domain</keyword>
<dbReference type="SMART" id="SM00409">
    <property type="entry name" value="IG"/>
    <property type="match status" value="1"/>
</dbReference>
<evidence type="ECO:0000256" key="11">
    <source>
        <dbReference type="SAM" id="Phobius"/>
    </source>
</evidence>